<evidence type="ECO:0000256" key="2">
    <source>
        <dbReference type="ARBA" id="ARBA00022679"/>
    </source>
</evidence>
<comment type="caution">
    <text evidence="4">The sequence shown here is derived from an EMBL/GenBank/DDBJ whole genome shotgun (WGS) entry which is preliminary data.</text>
</comment>
<dbReference type="EC" id="2.4.-.-" evidence="4"/>
<evidence type="ECO:0000313" key="4">
    <source>
        <dbReference type="EMBL" id="MFC5861895.1"/>
    </source>
</evidence>
<name>A0ABW1EF60_9BACT</name>
<dbReference type="Gene3D" id="3.40.50.2000">
    <property type="entry name" value="Glycogen Phosphorylase B"/>
    <property type="match status" value="1"/>
</dbReference>
<dbReference type="CDD" id="cd03801">
    <property type="entry name" value="GT4_PimA-like"/>
    <property type="match status" value="1"/>
</dbReference>
<keyword evidence="2 4" id="KW-0808">Transferase</keyword>
<evidence type="ECO:0000256" key="1">
    <source>
        <dbReference type="ARBA" id="ARBA00022676"/>
    </source>
</evidence>
<accession>A0ABW1EF60</accession>
<evidence type="ECO:0000259" key="3">
    <source>
        <dbReference type="Pfam" id="PF00534"/>
    </source>
</evidence>
<feature type="domain" description="Glycosyl transferase family 1" evidence="3">
    <location>
        <begin position="65"/>
        <end position="222"/>
    </location>
</feature>
<keyword evidence="1 4" id="KW-0328">Glycosyltransferase</keyword>
<evidence type="ECO:0000313" key="5">
    <source>
        <dbReference type="Proteomes" id="UP001596091"/>
    </source>
</evidence>
<organism evidence="4 5">
    <name type="scientific">Acidicapsa dinghuensis</name>
    <dbReference type="NCBI Taxonomy" id="2218256"/>
    <lineage>
        <taxon>Bacteria</taxon>
        <taxon>Pseudomonadati</taxon>
        <taxon>Acidobacteriota</taxon>
        <taxon>Terriglobia</taxon>
        <taxon>Terriglobales</taxon>
        <taxon>Acidobacteriaceae</taxon>
        <taxon>Acidicapsa</taxon>
    </lineage>
</organism>
<dbReference type="Proteomes" id="UP001596091">
    <property type="component" value="Unassembled WGS sequence"/>
</dbReference>
<dbReference type="SUPFAM" id="SSF53756">
    <property type="entry name" value="UDP-Glycosyltransferase/glycogen phosphorylase"/>
    <property type="match status" value="1"/>
</dbReference>
<sequence>MAVAKLFVDLANTAIPGKKQAEVVLVANERTRKALPPGLRGKVIDLVENGIDAEMWRSTDSYGDNKSRRFVFLGRLVDWKRIDIVIRALAQVPSAELEIIGDGPMSGPCSALARELGVQERVFFAGWVPQQECPARLQSALALVLPSIYECGGAVVLEAMAMGKPVIASRWGGPADYLNETCGILINPDSEAAMVKGFAEAMERLIDSPGLARAMGNAGRQRALRDFDWRTKIDFVLEIYRSLVPEENVTIEAQEEEASAVAVSEHS</sequence>
<dbReference type="InterPro" id="IPR001296">
    <property type="entry name" value="Glyco_trans_1"/>
</dbReference>
<reference evidence="5" key="1">
    <citation type="journal article" date="2019" name="Int. J. Syst. Evol. Microbiol.">
        <title>The Global Catalogue of Microorganisms (GCM) 10K type strain sequencing project: providing services to taxonomists for standard genome sequencing and annotation.</title>
        <authorList>
            <consortium name="The Broad Institute Genomics Platform"/>
            <consortium name="The Broad Institute Genome Sequencing Center for Infectious Disease"/>
            <person name="Wu L."/>
            <person name="Ma J."/>
        </authorList>
    </citation>
    <scope>NUCLEOTIDE SEQUENCE [LARGE SCALE GENOMIC DNA]</scope>
    <source>
        <strain evidence="5">JCM 4087</strain>
    </source>
</reference>
<dbReference type="Pfam" id="PF00534">
    <property type="entry name" value="Glycos_transf_1"/>
    <property type="match status" value="1"/>
</dbReference>
<keyword evidence="5" id="KW-1185">Reference proteome</keyword>
<dbReference type="PANTHER" id="PTHR12526">
    <property type="entry name" value="GLYCOSYLTRANSFERASE"/>
    <property type="match status" value="1"/>
</dbReference>
<protein>
    <submittedName>
        <fullName evidence="4">Glycosyltransferase family 4 protein</fullName>
        <ecNumber evidence="4">2.4.-.-</ecNumber>
    </submittedName>
</protein>
<dbReference type="PANTHER" id="PTHR12526:SF510">
    <property type="entry name" value="D-INOSITOL 3-PHOSPHATE GLYCOSYLTRANSFERASE"/>
    <property type="match status" value="1"/>
</dbReference>
<gene>
    <name evidence="4" type="ORF">ACFPT7_06290</name>
</gene>
<proteinExistence type="predicted"/>
<dbReference type="EMBL" id="JBHSPH010000002">
    <property type="protein sequence ID" value="MFC5861895.1"/>
    <property type="molecule type" value="Genomic_DNA"/>
</dbReference>
<dbReference type="RefSeq" id="WP_263337688.1">
    <property type="nucleotide sequence ID" value="NZ_JAGSYH010000004.1"/>
</dbReference>
<dbReference type="GO" id="GO:0016757">
    <property type="term" value="F:glycosyltransferase activity"/>
    <property type="evidence" value="ECO:0007669"/>
    <property type="project" value="UniProtKB-KW"/>
</dbReference>